<feature type="transmembrane region" description="Helical" evidence="7">
    <location>
        <begin position="123"/>
        <end position="143"/>
    </location>
</feature>
<dbReference type="InterPro" id="IPR005282">
    <property type="entry name" value="LC_transporter"/>
</dbReference>
<evidence type="ECO:0000256" key="5">
    <source>
        <dbReference type="ARBA" id="ARBA00022989"/>
    </source>
</evidence>
<dbReference type="InterPro" id="IPR006603">
    <property type="entry name" value="PQ-loop_rpt"/>
</dbReference>
<proteinExistence type="predicted"/>
<evidence type="ECO:0008006" key="10">
    <source>
        <dbReference type="Google" id="ProtNLM"/>
    </source>
</evidence>
<feature type="transmembrane region" description="Helical" evidence="7">
    <location>
        <begin position="48"/>
        <end position="72"/>
    </location>
</feature>
<dbReference type="SMART" id="SM00679">
    <property type="entry name" value="CTNS"/>
    <property type="match status" value="2"/>
</dbReference>
<dbReference type="AlphaFoldDB" id="A0A2N5U8U9"/>
<dbReference type="Pfam" id="PF04193">
    <property type="entry name" value="PQ-loop"/>
    <property type="match status" value="2"/>
</dbReference>
<keyword evidence="2" id="KW-0813">Transport</keyword>
<dbReference type="GO" id="GO:0015184">
    <property type="term" value="F:L-cystine transmembrane transporter activity"/>
    <property type="evidence" value="ECO:0007669"/>
    <property type="project" value="TreeGrafter"/>
</dbReference>
<evidence type="ECO:0000256" key="3">
    <source>
        <dbReference type="ARBA" id="ARBA00022692"/>
    </source>
</evidence>
<organism evidence="8 9">
    <name type="scientific">Puccinia coronata f. sp. avenae</name>
    <dbReference type="NCBI Taxonomy" id="200324"/>
    <lineage>
        <taxon>Eukaryota</taxon>
        <taxon>Fungi</taxon>
        <taxon>Dikarya</taxon>
        <taxon>Basidiomycota</taxon>
        <taxon>Pucciniomycotina</taxon>
        <taxon>Pucciniomycetes</taxon>
        <taxon>Pucciniales</taxon>
        <taxon>Pucciniaceae</taxon>
        <taxon>Puccinia</taxon>
    </lineage>
</organism>
<accession>A0A2N5U8U9</accession>
<keyword evidence="3 7" id="KW-0812">Transmembrane</keyword>
<evidence type="ECO:0000256" key="4">
    <source>
        <dbReference type="ARBA" id="ARBA00022737"/>
    </source>
</evidence>
<keyword evidence="4" id="KW-0677">Repeat</keyword>
<evidence type="ECO:0000256" key="2">
    <source>
        <dbReference type="ARBA" id="ARBA00022448"/>
    </source>
</evidence>
<evidence type="ECO:0000256" key="1">
    <source>
        <dbReference type="ARBA" id="ARBA00004127"/>
    </source>
</evidence>
<feature type="transmembrane region" description="Helical" evidence="7">
    <location>
        <begin position="92"/>
        <end position="111"/>
    </location>
</feature>
<dbReference type="Gene3D" id="1.20.1280.290">
    <property type="match status" value="2"/>
</dbReference>
<name>A0A2N5U8U9_9BASI</name>
<comment type="subcellular location">
    <subcellularLocation>
        <location evidence="1">Endomembrane system</location>
        <topology evidence="1">Multi-pass membrane protein</topology>
    </subcellularLocation>
</comment>
<feature type="transmembrane region" description="Helical" evidence="7">
    <location>
        <begin position="234"/>
        <end position="253"/>
    </location>
</feature>
<reference evidence="8 9" key="1">
    <citation type="submission" date="2017-11" db="EMBL/GenBank/DDBJ databases">
        <title>De novo assembly and phasing of dikaryotic genomes from two isolates of Puccinia coronata f. sp. avenae, the causal agent of oat crown rust.</title>
        <authorList>
            <person name="Miller M.E."/>
            <person name="Zhang Y."/>
            <person name="Omidvar V."/>
            <person name="Sperschneider J."/>
            <person name="Schwessinger B."/>
            <person name="Raley C."/>
            <person name="Palmer J.M."/>
            <person name="Garnica D."/>
            <person name="Upadhyaya N."/>
            <person name="Rathjen J."/>
            <person name="Taylor J.M."/>
            <person name="Park R.F."/>
            <person name="Dodds P.N."/>
            <person name="Hirsch C.D."/>
            <person name="Kianian S.F."/>
            <person name="Figueroa M."/>
        </authorList>
    </citation>
    <scope>NUCLEOTIDE SEQUENCE [LARGE SCALE GENOMIC DNA]</scope>
    <source>
        <strain evidence="8">12SD80</strain>
    </source>
</reference>
<comment type="caution">
    <text evidence="8">The sequence shown here is derived from an EMBL/GenBank/DDBJ whole genome shotgun (WGS) entry which is preliminary data.</text>
</comment>
<evidence type="ECO:0000313" key="8">
    <source>
        <dbReference type="EMBL" id="PLW34163.1"/>
    </source>
</evidence>
<dbReference type="GO" id="GO:0012505">
    <property type="term" value="C:endomembrane system"/>
    <property type="evidence" value="ECO:0007669"/>
    <property type="project" value="UniProtKB-SubCell"/>
</dbReference>
<evidence type="ECO:0000313" key="9">
    <source>
        <dbReference type="Proteomes" id="UP000235392"/>
    </source>
</evidence>
<sequence length="273" mass="30585">MSSPLAVFGHGVSNLLGWVYTLAWGVSFYPQLTLNYKRKSVRGLSLDFLALNVFGFLCYSASTIGLLLSPIVRKEYGDRHNGGAPNVRFNDLIFALHALVLSILTWLQSLYYKRDVTQRVSPLTRTALTLLSMTIICLLIWTLDSESLSSRHHHFFQWIDLITVLSTIKVWISFAKYLPQAILNWRRKSTVGWSIQNIILDFTGGVLSLAQMVLDAGLDNDWSSMTSNPGKLGIAILSIAFDVVFLIQHYVLYPQTLPLVRGETSSETDGLIA</sequence>
<dbReference type="PANTHER" id="PTHR13131">
    <property type="entry name" value="CYSTINOSIN"/>
    <property type="match status" value="1"/>
</dbReference>
<protein>
    <recommendedName>
        <fullName evidence="10">Cystinosin</fullName>
    </recommendedName>
</protein>
<feature type="transmembrane region" description="Helical" evidence="7">
    <location>
        <begin position="190"/>
        <end position="214"/>
    </location>
</feature>
<keyword evidence="6 7" id="KW-0472">Membrane</keyword>
<dbReference type="NCBIfam" id="TIGR00951">
    <property type="entry name" value="2A43"/>
    <property type="match status" value="1"/>
</dbReference>
<feature type="transmembrane region" description="Helical" evidence="7">
    <location>
        <begin position="155"/>
        <end position="178"/>
    </location>
</feature>
<gene>
    <name evidence="8" type="ORF">PCASD_13296</name>
</gene>
<dbReference type="Proteomes" id="UP000235392">
    <property type="component" value="Unassembled WGS sequence"/>
</dbReference>
<dbReference type="GO" id="GO:0000324">
    <property type="term" value="C:fungal-type vacuole"/>
    <property type="evidence" value="ECO:0007669"/>
    <property type="project" value="TreeGrafter"/>
</dbReference>
<dbReference type="EMBL" id="PGCI01000203">
    <property type="protein sequence ID" value="PLW34163.1"/>
    <property type="molecule type" value="Genomic_DNA"/>
</dbReference>
<evidence type="ECO:0000256" key="6">
    <source>
        <dbReference type="ARBA" id="ARBA00023136"/>
    </source>
</evidence>
<keyword evidence="5 7" id="KW-1133">Transmembrane helix</keyword>
<feature type="transmembrane region" description="Helical" evidence="7">
    <location>
        <begin position="15"/>
        <end position="36"/>
    </location>
</feature>
<evidence type="ECO:0000256" key="7">
    <source>
        <dbReference type="SAM" id="Phobius"/>
    </source>
</evidence>
<dbReference type="PANTHER" id="PTHR13131:SF5">
    <property type="entry name" value="CYSTINOSIN"/>
    <property type="match status" value="1"/>
</dbReference>
<dbReference type="FunFam" id="1.20.1280.290:FF:000067">
    <property type="entry name" value="Uncharacterized protein"/>
    <property type="match status" value="1"/>
</dbReference>
<dbReference type="GO" id="GO:0005774">
    <property type="term" value="C:vacuolar membrane"/>
    <property type="evidence" value="ECO:0007669"/>
    <property type="project" value="TreeGrafter"/>
</dbReference>